<dbReference type="EMBL" id="JH993135">
    <property type="protein sequence ID" value="EKX33601.1"/>
    <property type="molecule type" value="Genomic_DNA"/>
</dbReference>
<evidence type="ECO:0000313" key="2">
    <source>
        <dbReference type="EnsemblProtists" id="EKX33601"/>
    </source>
</evidence>
<reference evidence="3" key="2">
    <citation type="submission" date="2012-11" db="EMBL/GenBank/DDBJ databases">
        <authorList>
            <person name="Kuo A."/>
            <person name="Curtis B.A."/>
            <person name="Tanifuji G."/>
            <person name="Burki F."/>
            <person name="Gruber A."/>
            <person name="Irimia M."/>
            <person name="Maruyama S."/>
            <person name="Arias M.C."/>
            <person name="Ball S.G."/>
            <person name="Gile G.H."/>
            <person name="Hirakawa Y."/>
            <person name="Hopkins J.F."/>
            <person name="Rensing S.A."/>
            <person name="Schmutz J."/>
            <person name="Symeonidi A."/>
            <person name="Elias M."/>
            <person name="Eveleigh R.J."/>
            <person name="Herman E.K."/>
            <person name="Klute M.J."/>
            <person name="Nakayama T."/>
            <person name="Obornik M."/>
            <person name="Reyes-Prieto A."/>
            <person name="Armbrust E.V."/>
            <person name="Aves S.J."/>
            <person name="Beiko R.G."/>
            <person name="Coutinho P."/>
            <person name="Dacks J.B."/>
            <person name="Durnford D.G."/>
            <person name="Fast N.M."/>
            <person name="Green B.R."/>
            <person name="Grisdale C."/>
            <person name="Hempe F."/>
            <person name="Henrissat B."/>
            <person name="Hoppner M.P."/>
            <person name="Ishida K.-I."/>
            <person name="Kim E."/>
            <person name="Koreny L."/>
            <person name="Kroth P.G."/>
            <person name="Liu Y."/>
            <person name="Malik S.-B."/>
            <person name="Maier U.G."/>
            <person name="McRose D."/>
            <person name="Mock T."/>
            <person name="Neilson J.A."/>
            <person name="Onodera N.T."/>
            <person name="Poole A.M."/>
            <person name="Pritham E.J."/>
            <person name="Richards T.A."/>
            <person name="Rocap G."/>
            <person name="Roy S.W."/>
            <person name="Sarai C."/>
            <person name="Schaack S."/>
            <person name="Shirato S."/>
            <person name="Slamovits C.H."/>
            <person name="Spencer D.F."/>
            <person name="Suzuki S."/>
            <person name="Worden A.Z."/>
            <person name="Zauner S."/>
            <person name="Barry K."/>
            <person name="Bell C."/>
            <person name="Bharti A.K."/>
            <person name="Crow J.A."/>
            <person name="Grimwood J."/>
            <person name="Kramer R."/>
            <person name="Lindquist E."/>
            <person name="Lucas S."/>
            <person name="Salamov A."/>
            <person name="McFadden G.I."/>
            <person name="Lane C.E."/>
            <person name="Keeling P.J."/>
            <person name="Gray M.W."/>
            <person name="Grigoriev I.V."/>
            <person name="Archibald J.M."/>
        </authorList>
    </citation>
    <scope>NUCLEOTIDE SEQUENCE</scope>
    <source>
        <strain evidence="3">CCMP2712</strain>
    </source>
</reference>
<accession>L1IBG4</accession>
<reference evidence="2" key="3">
    <citation type="submission" date="2016-03" db="UniProtKB">
        <authorList>
            <consortium name="EnsemblProtists"/>
        </authorList>
    </citation>
    <scope>IDENTIFICATION</scope>
</reference>
<organism evidence="1">
    <name type="scientific">Guillardia theta (strain CCMP2712)</name>
    <name type="common">Cryptophyte</name>
    <dbReference type="NCBI Taxonomy" id="905079"/>
    <lineage>
        <taxon>Eukaryota</taxon>
        <taxon>Cryptophyceae</taxon>
        <taxon>Pyrenomonadales</taxon>
        <taxon>Geminigeraceae</taxon>
        <taxon>Guillardia</taxon>
    </lineage>
</organism>
<proteinExistence type="predicted"/>
<gene>
    <name evidence="1" type="ORF">GUITHDRAFT_155978</name>
</gene>
<dbReference type="GeneID" id="17290339"/>
<protein>
    <submittedName>
        <fullName evidence="1 2">Uncharacterized protein</fullName>
    </submittedName>
</protein>
<keyword evidence="3" id="KW-1185">Reference proteome</keyword>
<dbReference type="AlphaFoldDB" id="L1IBG4"/>
<sequence>MIFDVESLDIQILRQDGLQMLCVTNLPPCLFDHTPPGVFDGQGSGHDFYGTMWNPPSGFVSGMDGDRAGHFNCDYRQA</sequence>
<dbReference type="HOGENOM" id="CLU_2627163_0_0_1"/>
<dbReference type="PaxDb" id="55529-EKX33601"/>
<name>L1IBG4_GUITC</name>
<dbReference type="RefSeq" id="XP_005820581.1">
    <property type="nucleotide sequence ID" value="XM_005820524.1"/>
</dbReference>
<evidence type="ECO:0000313" key="3">
    <source>
        <dbReference type="Proteomes" id="UP000011087"/>
    </source>
</evidence>
<evidence type="ECO:0000313" key="1">
    <source>
        <dbReference type="EMBL" id="EKX33601.1"/>
    </source>
</evidence>
<dbReference type="EnsemblProtists" id="EKX33601">
    <property type="protein sequence ID" value="EKX33601"/>
    <property type="gene ID" value="GUITHDRAFT_155978"/>
</dbReference>
<dbReference type="KEGG" id="gtt:GUITHDRAFT_155978"/>
<reference evidence="1 3" key="1">
    <citation type="journal article" date="2012" name="Nature">
        <title>Algal genomes reveal evolutionary mosaicism and the fate of nucleomorphs.</title>
        <authorList>
            <consortium name="DOE Joint Genome Institute"/>
            <person name="Curtis B.A."/>
            <person name="Tanifuji G."/>
            <person name="Burki F."/>
            <person name="Gruber A."/>
            <person name="Irimia M."/>
            <person name="Maruyama S."/>
            <person name="Arias M.C."/>
            <person name="Ball S.G."/>
            <person name="Gile G.H."/>
            <person name="Hirakawa Y."/>
            <person name="Hopkins J.F."/>
            <person name="Kuo A."/>
            <person name="Rensing S.A."/>
            <person name="Schmutz J."/>
            <person name="Symeonidi A."/>
            <person name="Elias M."/>
            <person name="Eveleigh R.J."/>
            <person name="Herman E.K."/>
            <person name="Klute M.J."/>
            <person name="Nakayama T."/>
            <person name="Obornik M."/>
            <person name="Reyes-Prieto A."/>
            <person name="Armbrust E.V."/>
            <person name="Aves S.J."/>
            <person name="Beiko R.G."/>
            <person name="Coutinho P."/>
            <person name="Dacks J.B."/>
            <person name="Durnford D.G."/>
            <person name="Fast N.M."/>
            <person name="Green B.R."/>
            <person name="Grisdale C.J."/>
            <person name="Hempel F."/>
            <person name="Henrissat B."/>
            <person name="Hoppner M.P."/>
            <person name="Ishida K."/>
            <person name="Kim E."/>
            <person name="Koreny L."/>
            <person name="Kroth P.G."/>
            <person name="Liu Y."/>
            <person name="Malik S.B."/>
            <person name="Maier U.G."/>
            <person name="McRose D."/>
            <person name="Mock T."/>
            <person name="Neilson J.A."/>
            <person name="Onodera N.T."/>
            <person name="Poole A.M."/>
            <person name="Pritham E.J."/>
            <person name="Richards T.A."/>
            <person name="Rocap G."/>
            <person name="Roy S.W."/>
            <person name="Sarai C."/>
            <person name="Schaack S."/>
            <person name="Shirato S."/>
            <person name="Slamovits C.H."/>
            <person name="Spencer D.F."/>
            <person name="Suzuki S."/>
            <person name="Worden A.Z."/>
            <person name="Zauner S."/>
            <person name="Barry K."/>
            <person name="Bell C."/>
            <person name="Bharti A.K."/>
            <person name="Crow J.A."/>
            <person name="Grimwood J."/>
            <person name="Kramer R."/>
            <person name="Lindquist E."/>
            <person name="Lucas S."/>
            <person name="Salamov A."/>
            <person name="McFadden G.I."/>
            <person name="Lane C.E."/>
            <person name="Keeling P.J."/>
            <person name="Gray M.W."/>
            <person name="Grigoriev I.V."/>
            <person name="Archibald J.M."/>
        </authorList>
    </citation>
    <scope>NUCLEOTIDE SEQUENCE</scope>
    <source>
        <strain evidence="1 3">CCMP2712</strain>
    </source>
</reference>
<dbReference type="Proteomes" id="UP000011087">
    <property type="component" value="Unassembled WGS sequence"/>
</dbReference>